<organism evidence="2 3">
    <name type="scientific">Herbiconiux moechotypicola</name>
    <dbReference type="NCBI Taxonomy" id="637393"/>
    <lineage>
        <taxon>Bacteria</taxon>
        <taxon>Bacillati</taxon>
        <taxon>Actinomycetota</taxon>
        <taxon>Actinomycetes</taxon>
        <taxon>Micrococcales</taxon>
        <taxon>Microbacteriaceae</taxon>
        <taxon>Herbiconiux</taxon>
    </lineage>
</organism>
<keyword evidence="2" id="KW-0830">Ubiquinone</keyword>
<dbReference type="SUPFAM" id="SSF52518">
    <property type="entry name" value="Thiamin diphosphate-binding fold (THDP-binding)"/>
    <property type="match status" value="2"/>
</dbReference>
<gene>
    <name evidence="2" type="primary">poxB_1</name>
    <name evidence="2" type="ORF">GCM10009851_11920</name>
</gene>
<dbReference type="InterPro" id="IPR029061">
    <property type="entry name" value="THDP-binding"/>
</dbReference>
<dbReference type="Pfam" id="PF00205">
    <property type="entry name" value="TPP_enzyme_M"/>
    <property type="match status" value="1"/>
</dbReference>
<dbReference type="Proteomes" id="UP001500929">
    <property type="component" value="Unassembled WGS sequence"/>
</dbReference>
<protein>
    <submittedName>
        <fullName evidence="2">Ubiquinone-dependent pyruvate dehydrogenase</fullName>
    </submittedName>
</protein>
<evidence type="ECO:0000313" key="2">
    <source>
        <dbReference type="EMBL" id="GAA2228998.1"/>
    </source>
</evidence>
<dbReference type="Gene3D" id="3.40.50.1220">
    <property type="entry name" value="TPP-binding domain"/>
    <property type="match status" value="1"/>
</dbReference>
<evidence type="ECO:0000313" key="3">
    <source>
        <dbReference type="Proteomes" id="UP001500929"/>
    </source>
</evidence>
<feature type="domain" description="Thiamine pyrophosphate enzyme central" evidence="1">
    <location>
        <begin position="190"/>
        <end position="276"/>
    </location>
</feature>
<dbReference type="Gene3D" id="3.40.50.970">
    <property type="match status" value="1"/>
</dbReference>
<proteinExistence type="predicted"/>
<comment type="caution">
    <text evidence="2">The sequence shown here is derived from an EMBL/GenBank/DDBJ whole genome shotgun (WGS) entry which is preliminary data.</text>
</comment>
<dbReference type="InterPro" id="IPR047211">
    <property type="entry name" value="POXB-like"/>
</dbReference>
<name>A0ABN3DEF1_9MICO</name>
<dbReference type="SUPFAM" id="SSF52467">
    <property type="entry name" value="DHS-like NAD/FAD-binding domain"/>
    <property type="match status" value="1"/>
</dbReference>
<dbReference type="EMBL" id="BAAAQY010000003">
    <property type="protein sequence ID" value="GAA2228998.1"/>
    <property type="molecule type" value="Genomic_DNA"/>
</dbReference>
<sequence>MTASPIVDTITDQLATLGVHRLYVGSTLGTPGLAEAAGRAGLEHVVLAGAESPALAAAGESLTSGGLTACIGTRGGAPGFLDGVADIRHDGPVIAVLATSAGDPHFSAEKFVSEHAIPVATVSDPAETAPTLRLAAATALARRATVLVRLPEGALGGGDGHTGTHPHPVPTIPTAHRILDAPAGDRPDLDAMTRIIDSSRRVTIVAGDATSEAHDQVIDLARTLQAPVAHTLRGKENVEWGNPYDVGLVGRHGAASARRAIADSDAVIVLGTDLPPDQTLPLSARIVRLSGQQRLPRILSVWAETVGQRTDKDRLDGLTGLFRAERTGRAMLKPPTLSGISALEVIGQLDRLAQPDAIIAADLGPWHAALGGLGMNGSRRLIGTLRENSLADAAARAIGAARAEPGRQVIALVGDRGLRHVERELEQLTLRDDSLTVVALGDRGVADHAAMPSALAAALGGRGPRLVRFALTPGITPTNTPAASSLRSHRIPSLLSLS</sequence>
<dbReference type="PANTHER" id="PTHR42981">
    <property type="entry name" value="PYRUVATE DEHYDROGENASE [UBIQUINONE]"/>
    <property type="match status" value="1"/>
</dbReference>
<keyword evidence="3" id="KW-1185">Reference proteome</keyword>
<dbReference type="RefSeq" id="WP_259478699.1">
    <property type="nucleotide sequence ID" value="NZ_BAAAQY010000003.1"/>
</dbReference>
<dbReference type="InterPro" id="IPR012000">
    <property type="entry name" value="Thiamin_PyroP_enz_cen_dom"/>
</dbReference>
<dbReference type="PANTHER" id="PTHR42981:SF2">
    <property type="entry name" value="PYRUVATE DEHYDROGENASE [UBIQUINONE]"/>
    <property type="match status" value="1"/>
</dbReference>
<accession>A0ABN3DEF1</accession>
<reference evidence="2 3" key="1">
    <citation type="journal article" date="2019" name="Int. J. Syst. Evol. Microbiol.">
        <title>The Global Catalogue of Microorganisms (GCM) 10K type strain sequencing project: providing services to taxonomists for standard genome sequencing and annotation.</title>
        <authorList>
            <consortium name="The Broad Institute Genomics Platform"/>
            <consortium name="The Broad Institute Genome Sequencing Center for Infectious Disease"/>
            <person name="Wu L."/>
            <person name="Ma J."/>
        </authorList>
    </citation>
    <scope>NUCLEOTIDE SEQUENCE [LARGE SCALE GENOMIC DNA]</scope>
    <source>
        <strain evidence="2 3">JCM 16117</strain>
    </source>
</reference>
<keyword evidence="2" id="KW-0670">Pyruvate</keyword>
<evidence type="ECO:0000259" key="1">
    <source>
        <dbReference type="Pfam" id="PF00205"/>
    </source>
</evidence>
<dbReference type="InterPro" id="IPR029035">
    <property type="entry name" value="DHS-like_NAD/FAD-binding_dom"/>
</dbReference>